<gene>
    <name evidence="7" type="primary">ywrD</name>
    <name evidence="7" type="ORF">GCM10010916_16220</name>
</gene>
<dbReference type="Gene3D" id="3.60.20.40">
    <property type="match status" value="1"/>
</dbReference>
<proteinExistence type="inferred from homology"/>
<dbReference type="AlphaFoldDB" id="A0A917CUW5"/>
<keyword evidence="6" id="KW-0808">Transferase</keyword>
<sequence length="531" mass="58807">MFNIMSLGHRAMVATPHYLASQIGSHILLRGGNAFDASVAISAALAVVYPHMTGLGGDAFFMLYDAKTGELKGLNGSGRAGKQATLDVYLSQGNMTIPHRGIWSAITVPGMVDAWWEVWQKYGRLPWEDLLMPAIEYAENGFPISRNLHYWMVKDEAFLREEEALSRIYLPEGKLLQPGDRLLQSDLAGTLRKLCSGGRDAFYRGEVMLDIVAGIERDGGLLAAEDFESHYSEWVDPLKTSYRGYEICQMPPNSQGFSALMMMNVLEHADLSRIPRMSADFYHLMTEVTKKTFRDRDRYLTDPDFAAIPLDRLLSKSYAGQLYKEVDRSFPRAAPYLSSVMGQDTAYAAVTDEEGNAVSFIQSLYFDFGAAYMPGRSGVFMQNRGSFFSLDSSLPNVLSPGKRSFHTLMPAMILRNGKPYVLLGTQGGEGQPQTQLSIMTGILDYGLSVQEALALPRWVYGRTWGMDSDSLKIESRISGKMASTLREWGHQVELVGEWDGIMGQAQAIRIDENGVISGAADPRGDGIAIGW</sequence>
<dbReference type="SUPFAM" id="SSF56235">
    <property type="entry name" value="N-terminal nucleophile aminohydrolases (Ntn hydrolases)"/>
    <property type="match status" value="1"/>
</dbReference>
<keyword evidence="6" id="KW-0865">Zymogen</keyword>
<dbReference type="InterPro" id="IPR000101">
    <property type="entry name" value="GGT_peptidase"/>
</dbReference>
<dbReference type="GO" id="GO:0006751">
    <property type="term" value="P:glutathione catabolic process"/>
    <property type="evidence" value="ECO:0007669"/>
    <property type="project" value="UniProtKB-UniRule"/>
</dbReference>
<comment type="similarity">
    <text evidence="6">Belongs to the gamma-glutamyltransferase family.</text>
</comment>
<dbReference type="GO" id="GO:0036374">
    <property type="term" value="F:glutathione hydrolase activity"/>
    <property type="evidence" value="ECO:0007669"/>
    <property type="project" value="UniProtKB-UniRule"/>
</dbReference>
<keyword evidence="6" id="KW-0012">Acyltransferase</keyword>
<comment type="PTM">
    <text evidence="6">Cleaved by autocatalysis into a large and a small subunit.</text>
</comment>
<accession>A0A917CUW5</accession>
<dbReference type="Proteomes" id="UP000644756">
    <property type="component" value="Unassembled WGS sequence"/>
</dbReference>
<evidence type="ECO:0000313" key="8">
    <source>
        <dbReference type="Proteomes" id="UP000644756"/>
    </source>
</evidence>
<feature type="active site" description="Nucleophile" evidence="4">
    <location>
        <position position="345"/>
    </location>
</feature>
<dbReference type="GO" id="GO:0103068">
    <property type="term" value="F:leukotriene C4 gamma-glutamyl transferase activity"/>
    <property type="evidence" value="ECO:0007669"/>
    <property type="project" value="UniProtKB-EC"/>
</dbReference>
<name>A0A917CUW5_9BACL</name>
<keyword evidence="8" id="KW-1185">Reference proteome</keyword>
<keyword evidence="6" id="KW-0317">Glutathione biosynthesis</keyword>
<comment type="catalytic activity">
    <reaction evidence="3 6">
        <text>an N-terminal (5-L-glutamyl)-[peptide] + an alpha-amino acid = 5-L-glutamyl amino acid + an N-terminal L-alpha-aminoacyl-[peptide]</text>
        <dbReference type="Rhea" id="RHEA:23904"/>
        <dbReference type="Rhea" id="RHEA-COMP:9780"/>
        <dbReference type="Rhea" id="RHEA-COMP:9795"/>
        <dbReference type="ChEBI" id="CHEBI:77644"/>
        <dbReference type="ChEBI" id="CHEBI:78597"/>
        <dbReference type="ChEBI" id="CHEBI:78599"/>
        <dbReference type="ChEBI" id="CHEBI:78608"/>
        <dbReference type="EC" id="2.3.2.2"/>
    </reaction>
</comment>
<dbReference type="PANTHER" id="PTHR43881:SF1">
    <property type="entry name" value="GAMMA-GLUTAMYLTRANSPEPTIDASE (AFU_ORTHOLOGUE AFUA_4G13580)"/>
    <property type="match status" value="1"/>
</dbReference>
<protein>
    <recommendedName>
        <fullName evidence="6">Glutathione hydrolase proenzyme</fullName>
        <ecNumber evidence="6">2.3.2.2</ecNumber>
        <ecNumber evidence="6">3.4.19.13</ecNumber>
    </recommendedName>
    <component>
        <recommendedName>
            <fullName evidence="6">Glutathione hydrolase large chain</fullName>
        </recommendedName>
    </component>
    <component>
        <recommendedName>
            <fullName evidence="6">Glutathione hydrolase small chain</fullName>
        </recommendedName>
    </component>
</protein>
<evidence type="ECO:0000256" key="6">
    <source>
        <dbReference type="RuleBase" id="RU368036"/>
    </source>
</evidence>
<comment type="subunit">
    <text evidence="6">This enzyme consists of two polypeptide chains, which are synthesized in precursor form from a single polypeptide.</text>
</comment>
<dbReference type="GO" id="GO:0006750">
    <property type="term" value="P:glutathione biosynthetic process"/>
    <property type="evidence" value="ECO:0007669"/>
    <property type="project" value="UniProtKB-KW"/>
</dbReference>
<dbReference type="PANTHER" id="PTHR43881">
    <property type="entry name" value="GAMMA-GLUTAMYLTRANSPEPTIDASE (AFU_ORTHOLOGUE AFUA_4G13580)"/>
    <property type="match status" value="1"/>
</dbReference>
<keyword evidence="6" id="KW-0378">Hydrolase</keyword>
<dbReference type="NCBIfam" id="TIGR00066">
    <property type="entry name" value="g_glut_trans"/>
    <property type="match status" value="1"/>
</dbReference>
<dbReference type="InterPro" id="IPR043138">
    <property type="entry name" value="GGT_lsub"/>
</dbReference>
<dbReference type="InterPro" id="IPR052896">
    <property type="entry name" value="GGT-like_enzyme"/>
</dbReference>
<evidence type="ECO:0000256" key="5">
    <source>
        <dbReference type="PIRSR" id="PIRSR600101-2"/>
    </source>
</evidence>
<dbReference type="InterPro" id="IPR029055">
    <property type="entry name" value="Ntn_hydrolases_N"/>
</dbReference>
<evidence type="ECO:0000256" key="2">
    <source>
        <dbReference type="ARBA" id="ARBA00001089"/>
    </source>
</evidence>
<comment type="catalytic activity">
    <reaction evidence="1 6">
        <text>an S-substituted glutathione + H2O = an S-substituted L-cysteinylglycine + L-glutamate</text>
        <dbReference type="Rhea" id="RHEA:59468"/>
        <dbReference type="ChEBI" id="CHEBI:15377"/>
        <dbReference type="ChEBI" id="CHEBI:29985"/>
        <dbReference type="ChEBI" id="CHEBI:90779"/>
        <dbReference type="ChEBI" id="CHEBI:143103"/>
        <dbReference type="EC" id="3.4.19.13"/>
    </reaction>
</comment>
<evidence type="ECO:0000313" key="7">
    <source>
        <dbReference type="EMBL" id="GGF99726.1"/>
    </source>
</evidence>
<dbReference type="EC" id="2.3.2.2" evidence="6"/>
<dbReference type="EC" id="3.4.19.13" evidence="6"/>
<comment type="catalytic activity">
    <reaction evidence="2 6">
        <text>glutathione + H2O = L-cysteinylglycine + L-glutamate</text>
        <dbReference type="Rhea" id="RHEA:28807"/>
        <dbReference type="ChEBI" id="CHEBI:15377"/>
        <dbReference type="ChEBI" id="CHEBI:29985"/>
        <dbReference type="ChEBI" id="CHEBI:57925"/>
        <dbReference type="ChEBI" id="CHEBI:61694"/>
        <dbReference type="EC" id="3.4.19.13"/>
    </reaction>
</comment>
<reference evidence="7" key="1">
    <citation type="journal article" date="2014" name="Int. J. Syst. Evol. Microbiol.">
        <title>Complete genome sequence of Corynebacterium casei LMG S-19264T (=DSM 44701T), isolated from a smear-ripened cheese.</title>
        <authorList>
            <consortium name="US DOE Joint Genome Institute (JGI-PGF)"/>
            <person name="Walter F."/>
            <person name="Albersmeier A."/>
            <person name="Kalinowski J."/>
            <person name="Ruckert C."/>
        </authorList>
    </citation>
    <scope>NUCLEOTIDE SEQUENCE</scope>
    <source>
        <strain evidence="7">CGMCC 1.12987</strain>
    </source>
</reference>
<dbReference type="InterPro" id="IPR043137">
    <property type="entry name" value="GGT_ssub_C"/>
</dbReference>
<dbReference type="PRINTS" id="PR01210">
    <property type="entry name" value="GGTRANSPTASE"/>
</dbReference>
<reference evidence="7" key="2">
    <citation type="submission" date="2020-09" db="EMBL/GenBank/DDBJ databases">
        <authorList>
            <person name="Sun Q."/>
            <person name="Zhou Y."/>
        </authorList>
    </citation>
    <scope>NUCLEOTIDE SEQUENCE</scope>
    <source>
        <strain evidence="7">CGMCC 1.12987</strain>
    </source>
</reference>
<feature type="binding site" evidence="5">
    <location>
        <position position="428"/>
    </location>
    <ligand>
        <name>L-glutamate</name>
        <dbReference type="ChEBI" id="CHEBI:29985"/>
    </ligand>
</feature>
<dbReference type="EMBL" id="BMGR01000004">
    <property type="protein sequence ID" value="GGF99726.1"/>
    <property type="molecule type" value="Genomic_DNA"/>
</dbReference>
<dbReference type="RefSeq" id="WP_229725027.1">
    <property type="nucleotide sequence ID" value="NZ_BMGR01000004.1"/>
</dbReference>
<organism evidence="7 8">
    <name type="scientific">Paenibacillus abyssi</name>
    <dbReference type="NCBI Taxonomy" id="1340531"/>
    <lineage>
        <taxon>Bacteria</taxon>
        <taxon>Bacillati</taxon>
        <taxon>Bacillota</taxon>
        <taxon>Bacilli</taxon>
        <taxon>Bacillales</taxon>
        <taxon>Paenibacillaceae</taxon>
        <taxon>Paenibacillus</taxon>
    </lineage>
</organism>
<evidence type="ECO:0000256" key="3">
    <source>
        <dbReference type="ARBA" id="ARBA00047417"/>
    </source>
</evidence>
<evidence type="ECO:0000256" key="1">
    <source>
        <dbReference type="ARBA" id="ARBA00001049"/>
    </source>
</evidence>
<dbReference type="Pfam" id="PF01019">
    <property type="entry name" value="G_glu_transpept"/>
    <property type="match status" value="1"/>
</dbReference>
<comment type="pathway">
    <text evidence="6">Sulfur metabolism; glutathione metabolism.</text>
</comment>
<comment type="caution">
    <text evidence="7">The sequence shown here is derived from an EMBL/GenBank/DDBJ whole genome shotgun (WGS) entry which is preliminary data.</text>
</comment>
<dbReference type="Gene3D" id="1.10.246.130">
    <property type="match status" value="1"/>
</dbReference>
<evidence type="ECO:0000256" key="4">
    <source>
        <dbReference type="PIRSR" id="PIRSR600101-1"/>
    </source>
</evidence>